<dbReference type="OrthoDB" id="3254696at2759"/>
<feature type="compositionally biased region" description="Polar residues" evidence="1">
    <location>
        <begin position="30"/>
        <end position="43"/>
    </location>
</feature>
<proteinExistence type="predicted"/>
<evidence type="ECO:0000313" key="2">
    <source>
        <dbReference type="EMBL" id="PLW33148.1"/>
    </source>
</evidence>
<gene>
    <name evidence="2" type="ORF">PCANC_23843</name>
</gene>
<evidence type="ECO:0000313" key="3">
    <source>
        <dbReference type="Proteomes" id="UP000235388"/>
    </source>
</evidence>
<evidence type="ECO:0000256" key="1">
    <source>
        <dbReference type="SAM" id="MobiDB-lite"/>
    </source>
</evidence>
<dbReference type="AlphaFoldDB" id="A0A2N5U658"/>
<organism evidence="2 3">
    <name type="scientific">Puccinia coronata f. sp. avenae</name>
    <dbReference type="NCBI Taxonomy" id="200324"/>
    <lineage>
        <taxon>Eukaryota</taxon>
        <taxon>Fungi</taxon>
        <taxon>Dikarya</taxon>
        <taxon>Basidiomycota</taxon>
        <taxon>Pucciniomycotina</taxon>
        <taxon>Pucciniomycetes</taxon>
        <taxon>Pucciniales</taxon>
        <taxon>Pucciniaceae</taxon>
        <taxon>Puccinia</taxon>
    </lineage>
</organism>
<protein>
    <submittedName>
        <fullName evidence="2">Uncharacterized protein</fullName>
    </submittedName>
</protein>
<reference evidence="2 3" key="1">
    <citation type="submission" date="2017-11" db="EMBL/GenBank/DDBJ databases">
        <title>De novo assembly and phasing of dikaryotic genomes from two isolates of Puccinia coronata f. sp. avenae, the causal agent of oat crown rust.</title>
        <authorList>
            <person name="Miller M.E."/>
            <person name="Zhang Y."/>
            <person name="Omidvar V."/>
            <person name="Sperschneider J."/>
            <person name="Schwessinger B."/>
            <person name="Raley C."/>
            <person name="Palmer J.M."/>
            <person name="Garnica D."/>
            <person name="Upadhyaya N."/>
            <person name="Rathjen J."/>
            <person name="Taylor J.M."/>
            <person name="Park R.F."/>
            <person name="Dodds P.N."/>
            <person name="Hirsch C.D."/>
            <person name="Kianian S.F."/>
            <person name="Figueroa M."/>
        </authorList>
    </citation>
    <scope>NUCLEOTIDE SEQUENCE [LARGE SCALE GENOMIC DNA]</scope>
    <source>
        <strain evidence="2">12NC29</strain>
    </source>
</reference>
<sequence length="423" mass="46421">MAEEVVLRVTQRVRNLNAGQPQEQGEAEHQTNTQQQETRAAGSSVNIEAIVAGTVEREALVAGISKVASGLDNVQGVVVPPSVNVTGAGESTSATYRNVLSREVSDVVPAVISQGAAASKPLEAIPKTKSDLEKLGDKISEAIKIDDKETAKLLLRIYTKVKEAENLQVPQHLEQATSADACLMSCPKKPCNKLEYVDGAIPNHFDVGFTPFFDKNIKDVTCPLPLTIFNKAWRKDALAFHAKKKSRSDEKDGMYAGYEYPNEWSQTLAQWTMNYREFLETTVICTKMRSLLAGLEHSQTPFNLPATPEDIHEFCMWAGRGPYSGRKPILATTLAKYLCGLCTWHVFHDLKYPALSDKKTALLLKSSAKLDAKEVARVRKGAIMIADLLQLAGVLSNRSNQDLATLDTALVAFWGCAWLSELT</sequence>
<comment type="caution">
    <text evidence="2">The sequence shown here is derived from an EMBL/GenBank/DDBJ whole genome shotgun (WGS) entry which is preliminary data.</text>
</comment>
<dbReference type="EMBL" id="PGCJ01000306">
    <property type="protein sequence ID" value="PLW33148.1"/>
    <property type="molecule type" value="Genomic_DNA"/>
</dbReference>
<feature type="region of interest" description="Disordered" evidence="1">
    <location>
        <begin position="16"/>
        <end position="43"/>
    </location>
</feature>
<name>A0A2N5U658_9BASI</name>
<dbReference type="Proteomes" id="UP000235388">
    <property type="component" value="Unassembled WGS sequence"/>
</dbReference>
<keyword evidence="3" id="KW-1185">Reference proteome</keyword>
<accession>A0A2N5U658</accession>